<proteinExistence type="predicted"/>
<evidence type="ECO:0000313" key="2">
    <source>
        <dbReference type="Proteomes" id="UP000564604"/>
    </source>
</evidence>
<dbReference type="EMBL" id="JAAQYX010000010">
    <property type="protein sequence ID" value="NNB49526.1"/>
    <property type="molecule type" value="Genomic_DNA"/>
</dbReference>
<protein>
    <submittedName>
        <fullName evidence="1">Uncharacterized protein</fullName>
    </submittedName>
</protein>
<dbReference type="AlphaFoldDB" id="A0A9Q5B0S3"/>
<gene>
    <name evidence="1" type="ORF">HBN89_09610</name>
</gene>
<dbReference type="Proteomes" id="UP000564604">
    <property type="component" value="Unassembled WGS sequence"/>
</dbReference>
<comment type="caution">
    <text evidence="1">The sequence shown here is derived from an EMBL/GenBank/DDBJ whole genome shotgun (WGS) entry which is preliminary data.</text>
</comment>
<dbReference type="RefSeq" id="WP_169907602.1">
    <property type="nucleotide sequence ID" value="NZ_JAAQYX010000010.1"/>
</dbReference>
<name>A0A9Q5B0S3_PSEFR</name>
<accession>A0A9Q5B0S3</accession>
<sequence length="307" mass="35251">MGSKIPEAKVESGERVTALKYEAVPAGKIFCCSMVCDAELSFVRRHNRKYQSKTIEIAPCFRLKKHHLHAVGCKYNIEGQLDLIAKSSESEVFEALGKSNYEFRLHVLLKALRVLDEDRIHELAKKWGASFNQNKNYANKGALTNYLRTLGQILELRNYCEEDDQLGSLVVLNYHGKRIKWLDFYYDEKNLSSLIETHGVGSVDIPLAVSGHIYSVKKLEVVKDCHVVELYSPEIKRDALGRVWKSTAQIYLNGYKLHGLIREDKEYIFFGRWEVSLKQHLSSGESGKINYQNIKMHIQNADHFVEV</sequence>
<evidence type="ECO:0000313" key="1">
    <source>
        <dbReference type="EMBL" id="NNB49526.1"/>
    </source>
</evidence>
<organism evidence="1 2">
    <name type="scientific">Pseudomonas fragi</name>
    <dbReference type="NCBI Taxonomy" id="296"/>
    <lineage>
        <taxon>Bacteria</taxon>
        <taxon>Pseudomonadati</taxon>
        <taxon>Pseudomonadota</taxon>
        <taxon>Gammaproteobacteria</taxon>
        <taxon>Pseudomonadales</taxon>
        <taxon>Pseudomonadaceae</taxon>
        <taxon>Pseudomonas</taxon>
    </lineage>
</organism>
<reference evidence="1 2" key="1">
    <citation type="journal article" date="2020" name="Front. Microbiol.">
        <title>Genetic Organization of the aprX-lipA2 Operon Affects the Proteolytic Potential of Pseudomonas Species in Milk.</title>
        <authorList>
            <person name="Maier C."/>
            <person name="Huptas C."/>
            <person name="von Neubeck M."/>
            <person name="Scherer S."/>
            <person name="Wenning M."/>
            <person name="Lucking G."/>
        </authorList>
    </citation>
    <scope>NUCLEOTIDE SEQUENCE [LARGE SCALE GENOMIC DNA]</scope>
    <source>
        <strain evidence="1 2">WS 5094</strain>
    </source>
</reference>